<keyword evidence="3" id="KW-0175">Coiled coil</keyword>
<evidence type="ECO:0000256" key="1">
    <source>
        <dbReference type="ARBA" id="ARBA00008430"/>
    </source>
</evidence>
<dbReference type="Proteomes" id="UP001165065">
    <property type="component" value="Unassembled WGS sequence"/>
</dbReference>
<gene>
    <name evidence="6" type="ORF">TrCOL_g801</name>
</gene>
<accession>A0A9W7L7F4</accession>
<dbReference type="InterPro" id="IPR019956">
    <property type="entry name" value="Ubiquitin_dom"/>
</dbReference>
<comment type="similarity">
    <text evidence="1">Belongs to the ubiquitin family.</text>
</comment>
<feature type="compositionally biased region" description="Polar residues" evidence="4">
    <location>
        <begin position="70"/>
        <end position="81"/>
    </location>
</feature>
<evidence type="ECO:0000256" key="4">
    <source>
        <dbReference type="SAM" id="MobiDB-lite"/>
    </source>
</evidence>
<feature type="domain" description="Ubiquitin-like" evidence="5">
    <location>
        <begin position="334"/>
        <end position="409"/>
    </location>
</feature>
<dbReference type="AlphaFoldDB" id="A0A9W7L7F4"/>
<dbReference type="Gene3D" id="3.10.20.90">
    <property type="entry name" value="Phosphatidylinositol 3-kinase Catalytic Subunit, Chain A, domain 1"/>
    <property type="match status" value="1"/>
</dbReference>
<sequence>MQSPKQLSLKHVTLYTSPLAFFQREAKADGGNDYILEVQQKERDLVVDTLSLTPPPDTTSVSINFDSKDTSNLTSNPVPGDTPSDTNLFPFNFGVLKSQGDILSSLIGSRLELTTTDGAITECLLMSIEKKKEQLRHDSPVIEFYSQISILNSATCTVSSIPLSSLKSFRIIDQYLQEQLMAALSKNMSNKKPKPNPTGKTRISIKTKRSGSDEEPRKMSVGHVGKMKEWRCSYRMNIPKENRDWDQVQSEFVAASAIDDADAMADSTSLATDSRVYLNVFGNVTNTTSEDWSNISISLVPSEVTLLSSSSSSNPVAKSKAMAEIKKANYSSGGNIFVKTLTGKTITLDTEYSDTIDAVKKKIQDKEGIPPDQQRLIFAGKQLDDGRSLMDYNIQKESTIHLVLRLRGGPGNVSLQATSRNITVDDDDFQYESLNVRQCQMHDVIYESKELCSIKSGESAMVPIGNFALLGDRVLHYDPKESEVAVKKVIHLFNDSDTPLSPGDMSIFDDDRFVSQINFTPMIPGDDELIEYGEDSSVDVARKVTEGSNKDEIIRCELTYIDCSGRQKNDGIQVCFQAERETKYTIKNCSSEKSVSKLYVDHTASPLHGGFVITTQDKCVKKTANFSRFEFNLAPEQEIEFCVKEEAQYGRQLRSLYDLLSFHKKIIPQLVSSNKVSKQFMSDLEGLIALRQLKEELTKLRNGHINQADIDRCKVIMTKSYLRVVIQETEKWLVLKNKIEEKKRSIKTQKSNKEDIKEIQARLRENIKNFEHVVNNSATNKLLERYLKDLNKQEDELINCNKLVEKLTGEIFNEENMLGALRQQICSYVDNAMEILEDEQGSV</sequence>
<dbReference type="PROSITE" id="PS00299">
    <property type="entry name" value="UBIQUITIN_1"/>
    <property type="match status" value="1"/>
</dbReference>
<dbReference type="InterPro" id="IPR000626">
    <property type="entry name" value="Ubiquitin-like_dom"/>
</dbReference>
<evidence type="ECO:0000256" key="2">
    <source>
        <dbReference type="ARBA" id="ARBA00022499"/>
    </source>
</evidence>
<evidence type="ECO:0000313" key="7">
    <source>
        <dbReference type="Proteomes" id="UP001165065"/>
    </source>
</evidence>
<protein>
    <recommendedName>
        <fullName evidence="5">Ubiquitin-like domain-containing protein</fullName>
    </recommendedName>
</protein>
<reference evidence="7" key="1">
    <citation type="journal article" date="2023" name="Commun. Biol.">
        <title>Genome analysis of Parmales, the sister group of diatoms, reveals the evolutionary specialization of diatoms from phago-mixotrophs to photoautotrophs.</title>
        <authorList>
            <person name="Ban H."/>
            <person name="Sato S."/>
            <person name="Yoshikawa S."/>
            <person name="Yamada K."/>
            <person name="Nakamura Y."/>
            <person name="Ichinomiya M."/>
            <person name="Sato N."/>
            <person name="Blanc-Mathieu R."/>
            <person name="Endo H."/>
            <person name="Kuwata A."/>
            <person name="Ogata H."/>
        </authorList>
    </citation>
    <scope>NUCLEOTIDE SEQUENCE [LARGE SCALE GENOMIC DNA]</scope>
</reference>
<dbReference type="InterPro" id="IPR050158">
    <property type="entry name" value="Ubiquitin_ubiquitin-like"/>
</dbReference>
<proteinExistence type="inferred from homology"/>
<dbReference type="InterPro" id="IPR029071">
    <property type="entry name" value="Ubiquitin-like_domsf"/>
</dbReference>
<organism evidence="6 7">
    <name type="scientific">Triparma columacea</name>
    <dbReference type="NCBI Taxonomy" id="722753"/>
    <lineage>
        <taxon>Eukaryota</taxon>
        <taxon>Sar</taxon>
        <taxon>Stramenopiles</taxon>
        <taxon>Ochrophyta</taxon>
        <taxon>Bolidophyceae</taxon>
        <taxon>Parmales</taxon>
        <taxon>Triparmaceae</taxon>
        <taxon>Triparma</taxon>
    </lineage>
</organism>
<name>A0A9W7L7F4_9STRA</name>
<evidence type="ECO:0000259" key="5">
    <source>
        <dbReference type="PROSITE" id="PS50053"/>
    </source>
</evidence>
<dbReference type="SMART" id="SM00213">
    <property type="entry name" value="UBQ"/>
    <property type="match status" value="1"/>
</dbReference>
<dbReference type="FunFam" id="3.10.20.90:FF:000009">
    <property type="entry name" value="Ubiquitin-60S ribosomal protein"/>
    <property type="match status" value="1"/>
</dbReference>
<dbReference type="PROSITE" id="PS50053">
    <property type="entry name" value="UBIQUITIN_2"/>
    <property type="match status" value="1"/>
</dbReference>
<keyword evidence="7" id="KW-1185">Reference proteome</keyword>
<dbReference type="CDD" id="cd01803">
    <property type="entry name" value="Ubl_ubiquitin"/>
    <property type="match status" value="1"/>
</dbReference>
<feature type="coiled-coil region" evidence="3">
    <location>
        <begin position="739"/>
        <end position="810"/>
    </location>
</feature>
<evidence type="ECO:0000256" key="3">
    <source>
        <dbReference type="SAM" id="Coils"/>
    </source>
</evidence>
<dbReference type="SUPFAM" id="SSF54236">
    <property type="entry name" value="Ubiquitin-like"/>
    <property type="match status" value="1"/>
</dbReference>
<feature type="region of interest" description="Disordered" evidence="4">
    <location>
        <begin position="57"/>
        <end position="81"/>
    </location>
</feature>
<dbReference type="InterPro" id="IPR019954">
    <property type="entry name" value="Ubiquitin_CS"/>
</dbReference>
<dbReference type="PANTHER" id="PTHR10666">
    <property type="entry name" value="UBIQUITIN"/>
    <property type="match status" value="1"/>
</dbReference>
<feature type="region of interest" description="Disordered" evidence="4">
    <location>
        <begin position="186"/>
        <end position="222"/>
    </location>
</feature>
<dbReference type="EMBL" id="BRYA01001055">
    <property type="protein sequence ID" value="GMI38229.1"/>
    <property type="molecule type" value="Genomic_DNA"/>
</dbReference>
<dbReference type="PRINTS" id="PR00348">
    <property type="entry name" value="UBIQUITIN"/>
</dbReference>
<dbReference type="OrthoDB" id="417450at2759"/>
<dbReference type="Pfam" id="PF00240">
    <property type="entry name" value="ubiquitin"/>
    <property type="match status" value="1"/>
</dbReference>
<evidence type="ECO:0000313" key="6">
    <source>
        <dbReference type="EMBL" id="GMI38229.1"/>
    </source>
</evidence>
<keyword evidence="2" id="KW-1017">Isopeptide bond</keyword>
<comment type="caution">
    <text evidence="6">The sequence shown here is derived from an EMBL/GenBank/DDBJ whole genome shotgun (WGS) entry which is preliminary data.</text>
</comment>